<dbReference type="PANTHER" id="PTHR10698:SF0">
    <property type="entry name" value="V-TYPE PROTON ATPASE SUBUNIT H"/>
    <property type="match status" value="1"/>
</dbReference>
<keyword evidence="2 5" id="KW-0813">Transport</keyword>
<dbReference type="SUPFAM" id="SSF48371">
    <property type="entry name" value="ARM repeat"/>
    <property type="match status" value="1"/>
</dbReference>
<feature type="domain" description="ATPase V1 complex subunit H C-terminal" evidence="6">
    <location>
        <begin position="357"/>
        <end position="475"/>
    </location>
</feature>
<dbReference type="RefSeq" id="XP_024721498.1">
    <property type="nucleotide sequence ID" value="XM_024868100.1"/>
</dbReference>
<name>A0A2T3B3L9_AMORE</name>
<dbReference type="Proteomes" id="UP000241818">
    <property type="component" value="Unassembled WGS sequence"/>
</dbReference>
<dbReference type="InterPro" id="IPR038497">
    <property type="entry name" value="ATPase_V1-cplx_hsu_C_sf"/>
</dbReference>
<keyword evidence="8" id="KW-1185">Reference proteome</keyword>
<evidence type="ECO:0000256" key="3">
    <source>
        <dbReference type="ARBA" id="ARBA00022781"/>
    </source>
</evidence>
<sequence>MSLDPPTYLSSLQINIRQRPIPWDGAVRAGTLSEDQLSKIRAVDKVRKEQRKEVVESDLAGYRTLFLGGDGKPSVFESAAKREIVVQYTLVLLGDLLDGIPEFAKALSEHPNPYKPFLPLLAQSSNPEDPIGLLTSTVLTSMIAGTPNLSEKAASAMPPLLSYLSTLTKASDGGLQDIAVLEYSALLRGKKAREIFWKQRSETVAPLIEILRTAVGVGANGDPASTLWSGAASVRSGAEGTLGGGVGLQLLYHVLLVLWQLSFEGASIGDGLEDEYDIIPLFTQLLRLSPKEKITRLLLSSLYNLLSSNRQSLLPAAVLARLPTLLQNISGRHLTDEDLLDDLKKLSDMLDEYTKTQTTFDEYVAEVNSGHLRWSPPHRHPTFWAENARKIFEYENGELLKKLAVILGKSWDNDKQVLAIACNDVGCLVKEVPEKRYQLEKLGLKTKVMELMADSDETVRWESLNALSGWLRYSFETK</sequence>
<dbReference type="InParanoid" id="A0A2T3B3L9"/>
<dbReference type="OrthoDB" id="10263554at2759"/>
<dbReference type="PIRSF" id="PIRSF032184">
    <property type="entry name" value="ATPase_V1_H"/>
    <property type="match status" value="1"/>
</dbReference>
<dbReference type="GO" id="GO:0046961">
    <property type="term" value="F:proton-transporting ATPase activity, rotational mechanism"/>
    <property type="evidence" value="ECO:0007669"/>
    <property type="project" value="UniProtKB-UniRule"/>
</dbReference>
<comment type="subunit">
    <text evidence="5">V-ATPase is a heteromultimeric enzyme made up of two complexes: the ATP-hydrolytic V1 complex and the proton translocation V0 complex.</text>
</comment>
<evidence type="ECO:0000256" key="2">
    <source>
        <dbReference type="ARBA" id="ARBA00022448"/>
    </source>
</evidence>
<proteinExistence type="inferred from homology"/>
<dbReference type="InterPro" id="IPR011987">
    <property type="entry name" value="ATPase_V1-cplx_hsu_C"/>
</dbReference>
<dbReference type="FunFam" id="1.25.40.150:FF:000002">
    <property type="entry name" value="V-type proton ATPase subunit H"/>
    <property type="match status" value="1"/>
</dbReference>
<gene>
    <name evidence="7" type="ORF">M430DRAFT_49912</name>
</gene>
<organism evidence="7 8">
    <name type="scientific">Amorphotheca resinae ATCC 22711</name>
    <dbReference type="NCBI Taxonomy" id="857342"/>
    <lineage>
        <taxon>Eukaryota</taxon>
        <taxon>Fungi</taxon>
        <taxon>Dikarya</taxon>
        <taxon>Ascomycota</taxon>
        <taxon>Pezizomycotina</taxon>
        <taxon>Leotiomycetes</taxon>
        <taxon>Helotiales</taxon>
        <taxon>Amorphothecaceae</taxon>
        <taxon>Amorphotheca</taxon>
    </lineage>
</organism>
<dbReference type="Pfam" id="PF03224">
    <property type="entry name" value="V-ATPase_H_N"/>
    <property type="match status" value="1"/>
</dbReference>
<dbReference type="InterPro" id="IPR011989">
    <property type="entry name" value="ARM-like"/>
</dbReference>
<evidence type="ECO:0000313" key="8">
    <source>
        <dbReference type="Proteomes" id="UP000241818"/>
    </source>
</evidence>
<keyword evidence="4 5" id="KW-0406">Ion transport</keyword>
<evidence type="ECO:0000256" key="5">
    <source>
        <dbReference type="PIRNR" id="PIRNR032184"/>
    </source>
</evidence>
<dbReference type="InterPro" id="IPR016024">
    <property type="entry name" value="ARM-type_fold"/>
</dbReference>
<dbReference type="FunCoup" id="A0A2T3B3L9">
    <property type="interactions" value="395"/>
</dbReference>
<dbReference type="Gene3D" id="1.25.40.150">
    <property type="entry name" value="V-type ATPase, subunit H, C-terminal domain"/>
    <property type="match status" value="1"/>
</dbReference>
<dbReference type="STRING" id="857342.A0A2T3B3L9"/>
<dbReference type="Pfam" id="PF11698">
    <property type="entry name" value="V-ATPase_H_C"/>
    <property type="match status" value="1"/>
</dbReference>
<protein>
    <recommendedName>
        <fullName evidence="5">V-type proton ATPase subunit H</fullName>
    </recommendedName>
</protein>
<dbReference type="FunFam" id="1.25.10.10:FF:000326">
    <property type="entry name" value="V-type proton ATPase subunit H"/>
    <property type="match status" value="1"/>
</dbReference>
<dbReference type="InterPro" id="IPR004908">
    <property type="entry name" value="ATPase_V1-cplx_hsu"/>
</dbReference>
<dbReference type="Gene3D" id="1.25.10.10">
    <property type="entry name" value="Leucine-rich Repeat Variant"/>
    <property type="match status" value="1"/>
</dbReference>
<comment type="similarity">
    <text evidence="1 5">Belongs to the V-ATPase H subunit family.</text>
</comment>
<evidence type="ECO:0000259" key="6">
    <source>
        <dbReference type="Pfam" id="PF11698"/>
    </source>
</evidence>
<keyword evidence="3 5" id="KW-0375">Hydrogen ion transport</keyword>
<dbReference type="GeneID" id="36576181"/>
<dbReference type="GO" id="GO:0000221">
    <property type="term" value="C:vacuolar proton-transporting V-type ATPase, V1 domain"/>
    <property type="evidence" value="ECO:0007669"/>
    <property type="project" value="UniProtKB-UniRule"/>
</dbReference>
<evidence type="ECO:0000256" key="1">
    <source>
        <dbReference type="ARBA" id="ARBA00008613"/>
    </source>
</evidence>
<evidence type="ECO:0000256" key="4">
    <source>
        <dbReference type="ARBA" id="ARBA00023065"/>
    </source>
</evidence>
<dbReference type="EMBL" id="KZ679010">
    <property type="protein sequence ID" value="PSS20228.1"/>
    <property type="molecule type" value="Genomic_DNA"/>
</dbReference>
<comment type="function">
    <text evidence="5">Subunit of the V1 complex of vacuolar(H+)-ATPase (V-ATPase), a multisubunit enzyme composed of a peripheral complex (V1) that hydrolyzes ATP and a membrane integral complex (V0) that translocates protons. V-ATPase is responsible for acidifying and maintaining the pH of intracellular compartments.</text>
</comment>
<dbReference type="PANTHER" id="PTHR10698">
    <property type="entry name" value="V-TYPE PROTON ATPASE SUBUNIT H"/>
    <property type="match status" value="1"/>
</dbReference>
<dbReference type="GO" id="GO:0000329">
    <property type="term" value="C:fungal-type vacuole membrane"/>
    <property type="evidence" value="ECO:0007669"/>
    <property type="project" value="TreeGrafter"/>
</dbReference>
<reference evidence="7 8" key="1">
    <citation type="journal article" date="2018" name="New Phytol.">
        <title>Comparative genomics and transcriptomics depict ericoid mycorrhizal fungi as versatile saprotrophs and plant mutualists.</title>
        <authorList>
            <person name="Martino E."/>
            <person name="Morin E."/>
            <person name="Grelet G.A."/>
            <person name="Kuo A."/>
            <person name="Kohler A."/>
            <person name="Daghino S."/>
            <person name="Barry K.W."/>
            <person name="Cichocki N."/>
            <person name="Clum A."/>
            <person name="Dockter R.B."/>
            <person name="Hainaut M."/>
            <person name="Kuo R.C."/>
            <person name="LaButti K."/>
            <person name="Lindahl B.D."/>
            <person name="Lindquist E.A."/>
            <person name="Lipzen A."/>
            <person name="Khouja H.R."/>
            <person name="Magnuson J."/>
            <person name="Murat C."/>
            <person name="Ohm R.A."/>
            <person name="Singer S.W."/>
            <person name="Spatafora J.W."/>
            <person name="Wang M."/>
            <person name="Veneault-Fourrey C."/>
            <person name="Henrissat B."/>
            <person name="Grigoriev I.V."/>
            <person name="Martin F.M."/>
            <person name="Perotto S."/>
        </authorList>
    </citation>
    <scope>NUCLEOTIDE SEQUENCE [LARGE SCALE GENOMIC DNA]</scope>
    <source>
        <strain evidence="7 8">ATCC 22711</strain>
    </source>
</reference>
<evidence type="ECO:0000313" key="7">
    <source>
        <dbReference type="EMBL" id="PSS20228.1"/>
    </source>
</evidence>
<dbReference type="AlphaFoldDB" id="A0A2T3B3L9"/>
<accession>A0A2T3B3L9</accession>